<comment type="caution">
    <text evidence="2">The sequence shown here is derived from an EMBL/GenBank/DDBJ whole genome shotgun (WGS) entry which is preliminary data.</text>
</comment>
<gene>
    <name evidence="2" type="ORF">Q4I29_000321</name>
</gene>
<reference evidence="2 3" key="1">
    <citation type="submission" date="2024-02" db="EMBL/GenBank/DDBJ databases">
        <title>FIRST GENOME SEQUENCES OF Leishmania (Viannia) shawi, Leishmania (Viannia) lindenbergi AND Leishmania (Viannia) utingensis.</title>
        <authorList>
            <person name="Resadore F."/>
            <person name="Custodio M.G.F."/>
            <person name="Boite M.C."/>
            <person name="Cupolillo E."/>
            <person name="Ferreira G.E.M."/>
        </authorList>
    </citation>
    <scope>NUCLEOTIDE SEQUENCE [LARGE SCALE GENOMIC DNA]</scope>
    <source>
        <strain evidence="2 3">MCEB/BR/1984/M8408</strain>
    </source>
</reference>
<feature type="compositionally biased region" description="Low complexity" evidence="1">
    <location>
        <begin position="374"/>
        <end position="388"/>
    </location>
</feature>
<feature type="region of interest" description="Disordered" evidence="1">
    <location>
        <begin position="86"/>
        <end position="426"/>
    </location>
</feature>
<dbReference type="EMBL" id="JBAMZM010000001">
    <property type="protein sequence ID" value="KAL0514433.1"/>
    <property type="molecule type" value="Genomic_DNA"/>
</dbReference>
<feature type="compositionally biased region" description="Polar residues" evidence="1">
    <location>
        <begin position="258"/>
        <end position="268"/>
    </location>
</feature>
<name>A0ABR3EGT8_9TRYP</name>
<accession>A0ABR3EGT8</accession>
<feature type="compositionally biased region" description="Low complexity" evidence="1">
    <location>
        <begin position="221"/>
        <end position="230"/>
    </location>
</feature>
<feature type="compositionally biased region" description="Low complexity" evidence="1">
    <location>
        <begin position="127"/>
        <end position="160"/>
    </location>
</feature>
<evidence type="ECO:0000256" key="1">
    <source>
        <dbReference type="SAM" id="MobiDB-lite"/>
    </source>
</evidence>
<dbReference type="Proteomes" id="UP001443563">
    <property type="component" value="Unassembled WGS sequence"/>
</dbReference>
<feature type="compositionally biased region" description="Polar residues" evidence="1">
    <location>
        <begin position="103"/>
        <end position="114"/>
    </location>
</feature>
<protein>
    <recommendedName>
        <fullName evidence="4">Transcription elongation factor Eaf N-terminal domain-containing protein</fullName>
    </recommendedName>
</protein>
<evidence type="ECO:0000313" key="3">
    <source>
        <dbReference type="Proteomes" id="UP001443563"/>
    </source>
</evidence>
<feature type="compositionally biased region" description="Polar residues" evidence="1">
    <location>
        <begin position="406"/>
        <end position="426"/>
    </location>
</feature>
<keyword evidence="3" id="KW-1185">Reference proteome</keyword>
<organism evidence="2 3">
    <name type="scientific">Leishmania shawi</name>
    <dbReference type="NCBI Taxonomy" id="5680"/>
    <lineage>
        <taxon>Eukaryota</taxon>
        <taxon>Discoba</taxon>
        <taxon>Euglenozoa</taxon>
        <taxon>Kinetoplastea</taxon>
        <taxon>Metakinetoplastina</taxon>
        <taxon>Trypanosomatida</taxon>
        <taxon>Trypanosomatidae</taxon>
        <taxon>Leishmaniinae</taxon>
        <taxon>Leishmania</taxon>
        <taxon>Leishmania guyanensis species complex</taxon>
    </lineage>
</organism>
<evidence type="ECO:0008006" key="4">
    <source>
        <dbReference type="Google" id="ProtNLM"/>
    </source>
</evidence>
<evidence type="ECO:0000313" key="2">
    <source>
        <dbReference type="EMBL" id="KAL0514433.1"/>
    </source>
</evidence>
<feature type="compositionally biased region" description="Polar residues" evidence="1">
    <location>
        <begin position="324"/>
        <end position="333"/>
    </location>
</feature>
<proteinExistence type="predicted"/>
<feature type="compositionally biased region" description="Basic and acidic residues" evidence="1">
    <location>
        <begin position="173"/>
        <end position="182"/>
    </location>
</feature>
<feature type="compositionally biased region" description="Low complexity" evidence="1">
    <location>
        <begin position="86"/>
        <end position="102"/>
    </location>
</feature>
<sequence>MSVIYVDEFAIRLPSEVHNTFNPLCAFGSCSSNSNNNRSSTSVMGLREVQSGHLLLPIDAEGSIVVTPGQRYTVVLVRETRRGAAASAAVPPVGAESSSAASNGHQSSTDGSTNRAKKSAAPVNSRQQPQSQQMSAQHQHQHQQPAKQPSLPCDAAATAPIAPPAMPPVQKDSLSKKERKAMLELSIAEQVHGDEAPRPPTVAESDQFSKKRKRQDDDAARAQQQQQQQQRRQKLSPTTNARVGAADTDDAPLMEAYKSSQSHTSSRASPVIKPPTSAEIGHHSNRGPLRSKAEVLGVPPQPTRRSLSSTDSYDDEEGAPSLAQLYSTQSAVSQYPAPEVAHTEEETRTSATSKRRHSPSEKKTKSISSDAAVSTAAPRASSQSQPATKTLHQKSVSPDRVPVTLPPSSRTSTVRRVPLDTSSDSD</sequence>